<organism evidence="11 12">
    <name type="scientific">Bryocella elongata</name>
    <dbReference type="NCBI Taxonomy" id="863522"/>
    <lineage>
        <taxon>Bacteria</taxon>
        <taxon>Pseudomonadati</taxon>
        <taxon>Acidobacteriota</taxon>
        <taxon>Terriglobia</taxon>
        <taxon>Terriglobales</taxon>
        <taxon>Acidobacteriaceae</taxon>
        <taxon>Bryocella</taxon>
    </lineage>
</organism>
<dbReference type="InterPro" id="IPR006067">
    <property type="entry name" value="NO2/SO3_Rdtase_4Fe4S_dom"/>
</dbReference>
<dbReference type="GO" id="GO:0020037">
    <property type="term" value="F:heme binding"/>
    <property type="evidence" value="ECO:0007669"/>
    <property type="project" value="InterPro"/>
</dbReference>
<keyword evidence="12" id="KW-1185">Reference proteome</keyword>
<feature type="domain" description="Nitrite/sulphite reductase 4Fe-4S" evidence="9">
    <location>
        <begin position="412"/>
        <end position="535"/>
    </location>
</feature>
<feature type="region of interest" description="Disordered" evidence="8">
    <location>
        <begin position="1"/>
        <end position="22"/>
    </location>
</feature>
<protein>
    <submittedName>
        <fullName evidence="11">Sulfite reductase (Ferredoxin)</fullName>
    </submittedName>
</protein>
<gene>
    <name evidence="11" type="ORF">SAMN05421819_0502</name>
</gene>
<accession>A0A1H5T941</accession>
<dbReference type="InterPro" id="IPR006066">
    <property type="entry name" value="NO2/SO3_Rdtase_FeS/sirohaem_BS"/>
</dbReference>
<evidence type="ECO:0000313" key="12">
    <source>
        <dbReference type="Proteomes" id="UP000236728"/>
    </source>
</evidence>
<dbReference type="Pfam" id="PF03460">
    <property type="entry name" value="NIR_SIR_ferr"/>
    <property type="match status" value="2"/>
</dbReference>
<dbReference type="Proteomes" id="UP000236728">
    <property type="component" value="Unassembled WGS sequence"/>
</dbReference>
<keyword evidence="3" id="KW-0349">Heme</keyword>
<evidence type="ECO:0000256" key="6">
    <source>
        <dbReference type="ARBA" id="ARBA00023004"/>
    </source>
</evidence>
<dbReference type="EMBL" id="FNVA01000001">
    <property type="protein sequence ID" value="SEF58611.1"/>
    <property type="molecule type" value="Genomic_DNA"/>
</dbReference>
<evidence type="ECO:0000256" key="8">
    <source>
        <dbReference type="SAM" id="MobiDB-lite"/>
    </source>
</evidence>
<dbReference type="InterPro" id="IPR005117">
    <property type="entry name" value="NiRdtase/SiRdtase_haem-b_fer"/>
</dbReference>
<dbReference type="RefSeq" id="WP_103931422.1">
    <property type="nucleotide sequence ID" value="NZ_FNVA01000001.1"/>
</dbReference>
<evidence type="ECO:0000313" key="11">
    <source>
        <dbReference type="EMBL" id="SEF58611.1"/>
    </source>
</evidence>
<feature type="compositionally biased region" description="Basic and acidic residues" evidence="8">
    <location>
        <begin position="13"/>
        <end position="22"/>
    </location>
</feature>
<feature type="domain" description="Nitrite/sulphite reductase 4Fe-4S" evidence="9">
    <location>
        <begin position="151"/>
        <end position="313"/>
    </location>
</feature>
<evidence type="ECO:0000256" key="3">
    <source>
        <dbReference type="ARBA" id="ARBA00022617"/>
    </source>
</evidence>
<reference evidence="11 12" key="1">
    <citation type="submission" date="2016-10" db="EMBL/GenBank/DDBJ databases">
        <authorList>
            <person name="de Groot N.N."/>
        </authorList>
    </citation>
    <scope>NUCLEOTIDE SEQUENCE [LARGE SCALE GENOMIC DNA]</scope>
    <source>
        <strain evidence="11 12">DSM 22489</strain>
    </source>
</reference>
<dbReference type="PANTHER" id="PTHR32439">
    <property type="entry name" value="FERREDOXIN--NITRITE REDUCTASE, CHLOROPLASTIC"/>
    <property type="match status" value="1"/>
</dbReference>
<feature type="domain" description="Nitrite/Sulfite reductase ferredoxin-like" evidence="10">
    <location>
        <begin position="82"/>
        <end position="142"/>
    </location>
</feature>
<dbReference type="OrthoDB" id="9803707at2"/>
<dbReference type="AlphaFoldDB" id="A0A1H5T941"/>
<dbReference type="SUPFAM" id="SSF55124">
    <property type="entry name" value="Nitrite/Sulfite reductase N-terminal domain-like"/>
    <property type="match status" value="2"/>
</dbReference>
<sequence>MSDATQPTVPAVKETKAQKSERLKLEKNPWDNWDEVRKFAEEGRTSVLPSWAGLYFKWWGVYTQGDGLGVTGGKDGEGKVSDYFMMRIAVPNGQLTSAQTHTIADLTAKYANNLADITTRQCIQLHWLTIAGLVEVIDALQKVGLTPKGACGDVVRNVTGCPLAGLDSHQLLDASPLAHEIAETLMGNGEFYNLPRKFKITVTGCPVWCSYPEINDVGLTAVKRTNSDGGEEIGYSLRVGGGLSSEPHIAVRLDAFIPQDKAFDVVRTICEIFKDQTALRESRTRARIKYLFMKHGWTAESMLAAIEERLGYKFEPHPEGPVSGDQFRDHMGVSPQLQAGLSALGVTVINGRLNPTQLHGVADLASEYGSGHVRTTIGQNLLIVNVPNAKVAELAEKVTALGLSVEPTVFFRGAVACTGTEFCKLAISETKAFNKWLVGELEERLPQFDQQLRMHVTGCTNSCGQSWIADLGLEGKKIKKDGKLVDAFYFCVGGAVGSEYAGIARQIGFRAAAEDCPDAIERLLRGYLAQRTPEESLRSFFRRTSDEDLRTLLNGVTTEAVERDPAPGHVPANVS</sequence>
<dbReference type="Gene3D" id="3.90.480.20">
    <property type="match status" value="1"/>
</dbReference>
<dbReference type="GO" id="GO:0051539">
    <property type="term" value="F:4 iron, 4 sulfur cluster binding"/>
    <property type="evidence" value="ECO:0007669"/>
    <property type="project" value="UniProtKB-KW"/>
</dbReference>
<evidence type="ECO:0000256" key="4">
    <source>
        <dbReference type="ARBA" id="ARBA00022723"/>
    </source>
</evidence>
<keyword evidence="6" id="KW-0408">Iron</keyword>
<comment type="similarity">
    <text evidence="1">Belongs to the nitrite and sulfite reductase 4Fe-4S domain family.</text>
</comment>
<dbReference type="SUPFAM" id="SSF56014">
    <property type="entry name" value="Nitrite and sulphite reductase 4Fe-4S domain-like"/>
    <property type="match status" value="2"/>
</dbReference>
<name>A0A1H5T941_9BACT</name>
<dbReference type="Pfam" id="PF01077">
    <property type="entry name" value="NIR_SIR"/>
    <property type="match status" value="2"/>
</dbReference>
<evidence type="ECO:0000256" key="7">
    <source>
        <dbReference type="ARBA" id="ARBA00023014"/>
    </source>
</evidence>
<keyword evidence="2" id="KW-0004">4Fe-4S</keyword>
<evidence type="ECO:0000259" key="9">
    <source>
        <dbReference type="Pfam" id="PF01077"/>
    </source>
</evidence>
<keyword evidence="7" id="KW-0411">Iron-sulfur</keyword>
<dbReference type="GO" id="GO:0016491">
    <property type="term" value="F:oxidoreductase activity"/>
    <property type="evidence" value="ECO:0007669"/>
    <property type="project" value="UniProtKB-KW"/>
</dbReference>
<dbReference type="GO" id="GO:0046872">
    <property type="term" value="F:metal ion binding"/>
    <property type="evidence" value="ECO:0007669"/>
    <property type="project" value="UniProtKB-KW"/>
</dbReference>
<dbReference type="InterPro" id="IPR036136">
    <property type="entry name" value="Nit/Sulf_reduc_fer-like_dom_sf"/>
</dbReference>
<dbReference type="InterPro" id="IPR051329">
    <property type="entry name" value="NIR_SIR_4Fe-4S"/>
</dbReference>
<keyword evidence="4" id="KW-0479">Metal-binding</keyword>
<proteinExistence type="inferred from homology"/>
<dbReference type="InterPro" id="IPR045854">
    <property type="entry name" value="NO2/SO3_Rdtase_4Fe4S_sf"/>
</dbReference>
<evidence type="ECO:0000256" key="5">
    <source>
        <dbReference type="ARBA" id="ARBA00023002"/>
    </source>
</evidence>
<feature type="domain" description="Nitrite/Sulfite reductase ferredoxin-like" evidence="10">
    <location>
        <begin position="336"/>
        <end position="400"/>
    </location>
</feature>
<evidence type="ECO:0000259" key="10">
    <source>
        <dbReference type="Pfam" id="PF03460"/>
    </source>
</evidence>
<dbReference type="PANTHER" id="PTHR32439:SF0">
    <property type="entry name" value="FERREDOXIN--NITRITE REDUCTASE, CHLOROPLASTIC"/>
    <property type="match status" value="1"/>
</dbReference>
<dbReference type="PRINTS" id="PR00397">
    <property type="entry name" value="SIROHAEM"/>
</dbReference>
<evidence type="ECO:0000256" key="1">
    <source>
        <dbReference type="ARBA" id="ARBA00010429"/>
    </source>
</evidence>
<dbReference type="PROSITE" id="PS00365">
    <property type="entry name" value="NIR_SIR"/>
    <property type="match status" value="2"/>
</dbReference>
<keyword evidence="5" id="KW-0560">Oxidoreductase</keyword>
<dbReference type="Gene3D" id="3.30.413.10">
    <property type="entry name" value="Sulfite Reductase Hemoprotein, domain 1"/>
    <property type="match status" value="2"/>
</dbReference>
<evidence type="ECO:0000256" key="2">
    <source>
        <dbReference type="ARBA" id="ARBA00022485"/>
    </source>
</evidence>